<evidence type="ECO:0000256" key="1">
    <source>
        <dbReference type="SAM" id="MobiDB-lite"/>
    </source>
</evidence>
<proteinExistence type="predicted"/>
<evidence type="ECO:0000313" key="2">
    <source>
        <dbReference type="EMBL" id="USR92194.1"/>
    </source>
</evidence>
<accession>A0ABY5ASJ4</accession>
<organism evidence="2 3">
    <name type="scientific">Phormidium yuhuli AB48</name>
    <dbReference type="NCBI Taxonomy" id="2940671"/>
    <lineage>
        <taxon>Bacteria</taxon>
        <taxon>Bacillati</taxon>
        <taxon>Cyanobacteriota</taxon>
        <taxon>Cyanophyceae</taxon>
        <taxon>Oscillatoriophycideae</taxon>
        <taxon>Oscillatoriales</taxon>
        <taxon>Oscillatoriaceae</taxon>
        <taxon>Phormidium</taxon>
        <taxon>Phormidium yuhuli</taxon>
    </lineage>
</organism>
<reference evidence="2" key="1">
    <citation type="submission" date="2022-06" db="EMBL/GenBank/DDBJ databases">
        <title>Genome sequence of Phormidium yuhuli AB48 isolated from an industrial photobioreactor environment.</title>
        <authorList>
            <person name="Qiu Y."/>
            <person name="Noonan A.J.C."/>
            <person name="Dofher K."/>
            <person name="Koch M."/>
            <person name="Kieft B."/>
            <person name="Lin X."/>
            <person name="Ziels R.M."/>
            <person name="Hallam S.J."/>
        </authorList>
    </citation>
    <scope>NUCLEOTIDE SEQUENCE</scope>
    <source>
        <strain evidence="2">AB48</strain>
    </source>
</reference>
<feature type="region of interest" description="Disordered" evidence="1">
    <location>
        <begin position="90"/>
        <end position="131"/>
    </location>
</feature>
<name>A0ABY5ASJ4_9CYAN</name>
<dbReference type="EMBL" id="CP098611">
    <property type="protein sequence ID" value="USR92194.1"/>
    <property type="molecule type" value="Genomic_DNA"/>
</dbReference>
<dbReference type="RefSeq" id="WP_252664265.1">
    <property type="nucleotide sequence ID" value="NZ_CP098611.1"/>
</dbReference>
<sequence>MKVYVLLFNARQENEGIHTIRLGTPQGGERNIVMMFESQDDAERYAMLLEAQDFHVPTAEAFDSEEIEEFCNSCHYEAKLIPEGFVPKSPEERIFLSPPETNLEDTDWEREQQQQGRPSQEEDVPTAQLDDIRRRLEGLL</sequence>
<protein>
    <submittedName>
        <fullName evidence="2">DUF3110 domain-containing protein</fullName>
    </submittedName>
</protein>
<dbReference type="InterPro" id="IPR021503">
    <property type="entry name" value="DUF3110"/>
</dbReference>
<dbReference type="Pfam" id="PF11360">
    <property type="entry name" value="DUF3110"/>
    <property type="match status" value="1"/>
</dbReference>
<dbReference type="Proteomes" id="UP001056708">
    <property type="component" value="Chromosome"/>
</dbReference>
<gene>
    <name evidence="2" type="ORF">NEA10_05580</name>
</gene>
<evidence type="ECO:0000313" key="3">
    <source>
        <dbReference type="Proteomes" id="UP001056708"/>
    </source>
</evidence>
<keyword evidence="3" id="KW-1185">Reference proteome</keyword>